<proteinExistence type="predicted"/>
<dbReference type="Pfam" id="PF26575">
    <property type="entry name" value="HHO5_N"/>
    <property type="match status" value="1"/>
</dbReference>
<evidence type="ECO:0000313" key="9">
    <source>
        <dbReference type="EMBL" id="KAG6498976.1"/>
    </source>
</evidence>
<keyword evidence="6" id="KW-0175">Coiled coil</keyword>
<reference evidence="9 10" key="1">
    <citation type="submission" date="2020-08" db="EMBL/GenBank/DDBJ databases">
        <title>Plant Genome Project.</title>
        <authorList>
            <person name="Zhang R.-G."/>
        </authorList>
    </citation>
    <scope>NUCLEOTIDE SEQUENCE [LARGE SCALE GENOMIC DNA]</scope>
    <source>
        <tissue evidence="9">Rhizome</tissue>
    </source>
</reference>
<evidence type="ECO:0000256" key="5">
    <source>
        <dbReference type="ARBA" id="ARBA00023242"/>
    </source>
</evidence>
<evidence type="ECO:0000256" key="2">
    <source>
        <dbReference type="ARBA" id="ARBA00023015"/>
    </source>
</evidence>
<dbReference type="PANTHER" id="PTHR31003">
    <property type="entry name" value="MYB FAMILY TRANSCRIPTION FACTOR"/>
    <property type="match status" value="1"/>
</dbReference>
<evidence type="ECO:0000256" key="4">
    <source>
        <dbReference type="ARBA" id="ARBA00023163"/>
    </source>
</evidence>
<sequence length="343" mass="38912">MMGSAVVEMGSEFDLSAMRAVAVGFVKKAVTESRERGRQVSWLEESIKSLEEEKRKIEAFKRELPLCMRLVCEVIEELKREIDRCRAEGFGRVFQEFMPIKGKIHESSSDFRDKKNWTSSFQLWICEESKDDQKHDKMNFKEKSVFDSRNGGDTSLPVLELYSSKEDDESAAVLSDLSLCSTTITHGYVTPAVKNHPVSYHKCTKESLEASLAAAPGTHCGLHLQQKQPRKMRRCWSQELHRRFVLATEELGGAHVATPKQIREMMLVDELTNDEVKSHLQKYRLHTQKTSRAIDGGLRIPEEQYTNSSHHSVSQSISLMSPLHSGLHGDSSEDGKSESYSCK</sequence>
<protein>
    <recommendedName>
        <fullName evidence="8">HTH myb-type domain-containing protein</fullName>
    </recommendedName>
</protein>
<evidence type="ECO:0000256" key="6">
    <source>
        <dbReference type="SAM" id="Coils"/>
    </source>
</evidence>
<dbReference type="Proteomes" id="UP000734854">
    <property type="component" value="Unassembled WGS sequence"/>
</dbReference>
<evidence type="ECO:0000259" key="8">
    <source>
        <dbReference type="PROSITE" id="PS51294"/>
    </source>
</evidence>
<dbReference type="PROSITE" id="PS51294">
    <property type="entry name" value="HTH_MYB"/>
    <property type="match status" value="1"/>
</dbReference>
<feature type="domain" description="HTH myb-type" evidence="8">
    <location>
        <begin position="228"/>
        <end position="288"/>
    </location>
</feature>
<dbReference type="PANTHER" id="PTHR31003:SF3">
    <property type="entry name" value="HOMEODOMAIN-LIKE SUPERFAMILY PROTEIN-RELATED"/>
    <property type="match status" value="1"/>
</dbReference>
<dbReference type="InterPro" id="IPR058673">
    <property type="entry name" value="HHO5-like_N"/>
</dbReference>
<keyword evidence="2" id="KW-0805">Transcription regulation</keyword>
<dbReference type="EMBL" id="JACMSC010000011">
    <property type="protein sequence ID" value="KAG6498976.1"/>
    <property type="molecule type" value="Genomic_DNA"/>
</dbReference>
<dbReference type="SUPFAM" id="SSF46689">
    <property type="entry name" value="Homeodomain-like"/>
    <property type="match status" value="1"/>
</dbReference>
<keyword evidence="3" id="KW-0238">DNA-binding</keyword>
<dbReference type="NCBIfam" id="TIGR01557">
    <property type="entry name" value="myb_SHAQKYF"/>
    <property type="match status" value="1"/>
</dbReference>
<keyword evidence="4" id="KW-0804">Transcription</keyword>
<evidence type="ECO:0000313" key="10">
    <source>
        <dbReference type="Proteomes" id="UP000734854"/>
    </source>
</evidence>
<dbReference type="FunFam" id="1.10.10.60:FF:000007">
    <property type="entry name" value="Two-component response regulator"/>
    <property type="match status" value="1"/>
</dbReference>
<comment type="caution">
    <text evidence="9">The sequence shown here is derived from an EMBL/GenBank/DDBJ whole genome shotgun (WGS) entry which is preliminary data.</text>
</comment>
<evidence type="ECO:0000256" key="3">
    <source>
        <dbReference type="ARBA" id="ARBA00023125"/>
    </source>
</evidence>
<dbReference type="InterPro" id="IPR006447">
    <property type="entry name" value="Myb_dom_plants"/>
</dbReference>
<comment type="subcellular location">
    <subcellularLocation>
        <location evidence="1">Nucleus</location>
    </subcellularLocation>
</comment>
<dbReference type="GO" id="GO:0003700">
    <property type="term" value="F:DNA-binding transcription factor activity"/>
    <property type="evidence" value="ECO:0007669"/>
    <property type="project" value="InterPro"/>
</dbReference>
<accession>A0A8J5G3J8</accession>
<keyword evidence="5" id="KW-0539">Nucleus</keyword>
<dbReference type="InterPro" id="IPR009057">
    <property type="entry name" value="Homeodomain-like_sf"/>
</dbReference>
<dbReference type="Gene3D" id="1.10.10.60">
    <property type="entry name" value="Homeodomain-like"/>
    <property type="match status" value="1"/>
</dbReference>
<feature type="region of interest" description="Disordered" evidence="7">
    <location>
        <begin position="305"/>
        <end position="343"/>
    </location>
</feature>
<evidence type="ECO:0000256" key="7">
    <source>
        <dbReference type="SAM" id="MobiDB-lite"/>
    </source>
</evidence>
<feature type="compositionally biased region" description="Low complexity" evidence="7">
    <location>
        <begin position="308"/>
        <end position="321"/>
    </location>
</feature>
<evidence type="ECO:0000256" key="1">
    <source>
        <dbReference type="ARBA" id="ARBA00004123"/>
    </source>
</evidence>
<feature type="coiled-coil region" evidence="6">
    <location>
        <begin position="43"/>
        <end position="88"/>
    </location>
</feature>
<name>A0A8J5G3J8_ZINOF</name>
<dbReference type="InterPro" id="IPR017930">
    <property type="entry name" value="Myb_dom"/>
</dbReference>
<keyword evidence="10" id="KW-1185">Reference proteome</keyword>
<dbReference type="InterPro" id="IPR044787">
    <property type="entry name" value="HHO5-like"/>
</dbReference>
<organism evidence="9 10">
    <name type="scientific">Zingiber officinale</name>
    <name type="common">Ginger</name>
    <name type="synonym">Amomum zingiber</name>
    <dbReference type="NCBI Taxonomy" id="94328"/>
    <lineage>
        <taxon>Eukaryota</taxon>
        <taxon>Viridiplantae</taxon>
        <taxon>Streptophyta</taxon>
        <taxon>Embryophyta</taxon>
        <taxon>Tracheophyta</taxon>
        <taxon>Spermatophyta</taxon>
        <taxon>Magnoliopsida</taxon>
        <taxon>Liliopsida</taxon>
        <taxon>Zingiberales</taxon>
        <taxon>Zingiberaceae</taxon>
        <taxon>Zingiber</taxon>
    </lineage>
</organism>
<dbReference type="GO" id="GO:0003677">
    <property type="term" value="F:DNA binding"/>
    <property type="evidence" value="ECO:0007669"/>
    <property type="project" value="UniProtKB-KW"/>
</dbReference>
<dbReference type="GO" id="GO:0005634">
    <property type="term" value="C:nucleus"/>
    <property type="evidence" value="ECO:0007669"/>
    <property type="project" value="UniProtKB-SubCell"/>
</dbReference>
<dbReference type="AlphaFoldDB" id="A0A8J5G3J8"/>
<gene>
    <name evidence="9" type="ORF">ZIOFF_038732</name>
</gene>